<dbReference type="SUPFAM" id="SSF74650">
    <property type="entry name" value="Galactose mutarotase-like"/>
    <property type="match status" value="1"/>
</dbReference>
<reference evidence="7" key="1">
    <citation type="submission" date="2018-07" db="EMBL/GenBank/DDBJ databases">
        <authorList>
            <person name="Safronova V.I."/>
            <person name="Chirak E.R."/>
            <person name="Sazanova A.L."/>
        </authorList>
    </citation>
    <scope>NUCLEOTIDE SEQUENCE [LARGE SCALE GENOMIC DNA]</scope>
    <source>
        <strain evidence="7">RCAM04685</strain>
    </source>
</reference>
<organism evidence="6 7">
    <name type="scientific">Bosea caraganae</name>
    <dbReference type="NCBI Taxonomy" id="2763117"/>
    <lineage>
        <taxon>Bacteria</taxon>
        <taxon>Pseudomonadati</taxon>
        <taxon>Pseudomonadota</taxon>
        <taxon>Alphaproteobacteria</taxon>
        <taxon>Hyphomicrobiales</taxon>
        <taxon>Boseaceae</taxon>
        <taxon>Bosea</taxon>
    </lineage>
</organism>
<accession>A0A370KX87</accession>
<dbReference type="Proteomes" id="UP000255207">
    <property type="component" value="Unassembled WGS sequence"/>
</dbReference>
<dbReference type="PANTHER" id="PTHR30504:SF2">
    <property type="entry name" value="GLUCANS BIOSYNTHESIS PROTEIN G"/>
    <property type="match status" value="1"/>
</dbReference>
<evidence type="ECO:0000313" key="6">
    <source>
        <dbReference type="EMBL" id="RDJ19609.1"/>
    </source>
</evidence>
<dbReference type="SUPFAM" id="SSF81296">
    <property type="entry name" value="E set domains"/>
    <property type="match status" value="1"/>
</dbReference>
<name>A0A370KX87_9HYPH</name>
<comment type="pathway">
    <text evidence="2">Glycan metabolism; osmoregulated periplasmic glucan (OPG) biosynthesis.</text>
</comment>
<dbReference type="UniPathway" id="UPA00637"/>
<keyword evidence="4" id="KW-0574">Periplasm</keyword>
<evidence type="ECO:0000256" key="2">
    <source>
        <dbReference type="ARBA" id="ARBA00005001"/>
    </source>
</evidence>
<sequence length="203" mass="22537">MQRDRDFGSYQDLEARYEARPGYWVTPQGDWGDGRIDLIEIPTTNEAFDNVVACWTPNKPLPSGQAAEFRYRITAVSTTWHLHSYAQAQQSFNGSDVEDGVTDGNGTKRFIVDFAGGDLAYYQSEPDRVELVATTTSGSIVSKILTFNSPLKGVRVIIDATLPDGQSAELRIFLKSRKRTLSETWTATWSVPAGDSLVQPPKK</sequence>
<dbReference type="GO" id="GO:0030288">
    <property type="term" value="C:outer membrane-bounded periplasmic space"/>
    <property type="evidence" value="ECO:0007669"/>
    <property type="project" value="TreeGrafter"/>
</dbReference>
<dbReference type="InterPro" id="IPR007444">
    <property type="entry name" value="Glucan_biosyn_MdoG_C"/>
</dbReference>
<dbReference type="Gene3D" id="2.70.98.10">
    <property type="match status" value="1"/>
</dbReference>
<evidence type="ECO:0000256" key="4">
    <source>
        <dbReference type="ARBA" id="ARBA00022764"/>
    </source>
</evidence>
<evidence type="ECO:0000256" key="3">
    <source>
        <dbReference type="ARBA" id="ARBA00009284"/>
    </source>
</evidence>
<dbReference type="GO" id="GO:0030246">
    <property type="term" value="F:carbohydrate binding"/>
    <property type="evidence" value="ECO:0007669"/>
    <property type="project" value="InterPro"/>
</dbReference>
<dbReference type="InterPro" id="IPR013783">
    <property type="entry name" value="Ig-like_fold"/>
</dbReference>
<gene>
    <name evidence="6" type="ORF">DWE98_28935</name>
</gene>
<feature type="domain" description="Glucan biosynthesis periplasmic MdoG C-terminal" evidence="5">
    <location>
        <begin position="1"/>
        <end position="189"/>
    </location>
</feature>
<comment type="subcellular location">
    <subcellularLocation>
        <location evidence="1">Periplasm</location>
    </subcellularLocation>
</comment>
<keyword evidence="7" id="KW-1185">Reference proteome</keyword>
<dbReference type="Gene3D" id="2.60.40.10">
    <property type="entry name" value="Immunoglobulins"/>
    <property type="match status" value="1"/>
</dbReference>
<dbReference type="RefSeq" id="WP_181832932.1">
    <property type="nucleotide sequence ID" value="NZ_QQTO01000031.1"/>
</dbReference>
<dbReference type="GO" id="GO:0051274">
    <property type="term" value="P:beta-glucan biosynthetic process"/>
    <property type="evidence" value="ECO:0007669"/>
    <property type="project" value="TreeGrafter"/>
</dbReference>
<protein>
    <submittedName>
        <fullName evidence="6">Glucan biosynthesis protein G</fullName>
    </submittedName>
</protein>
<comment type="similarity">
    <text evidence="3">Belongs to the OpgD/OpgG family.</text>
</comment>
<comment type="caution">
    <text evidence="6">The sequence shown here is derived from an EMBL/GenBank/DDBJ whole genome shotgun (WGS) entry which is preliminary data.</text>
</comment>
<evidence type="ECO:0000259" key="5">
    <source>
        <dbReference type="Pfam" id="PF04349"/>
    </source>
</evidence>
<feature type="non-terminal residue" evidence="6">
    <location>
        <position position="1"/>
    </location>
</feature>
<dbReference type="InterPro" id="IPR011013">
    <property type="entry name" value="Gal_mutarotase_sf_dom"/>
</dbReference>
<dbReference type="Pfam" id="PF04349">
    <property type="entry name" value="MdoG"/>
    <property type="match status" value="1"/>
</dbReference>
<dbReference type="EMBL" id="QQTP01000043">
    <property type="protein sequence ID" value="RDJ19609.1"/>
    <property type="molecule type" value="Genomic_DNA"/>
</dbReference>
<dbReference type="AlphaFoldDB" id="A0A370KX87"/>
<evidence type="ECO:0000313" key="7">
    <source>
        <dbReference type="Proteomes" id="UP000255207"/>
    </source>
</evidence>
<dbReference type="InterPro" id="IPR014756">
    <property type="entry name" value="Ig_E-set"/>
</dbReference>
<dbReference type="InterPro" id="IPR014718">
    <property type="entry name" value="GH-type_carb-bd"/>
</dbReference>
<dbReference type="GO" id="GO:0003824">
    <property type="term" value="F:catalytic activity"/>
    <property type="evidence" value="ECO:0007669"/>
    <property type="project" value="InterPro"/>
</dbReference>
<proteinExistence type="inferred from homology"/>
<dbReference type="InterPro" id="IPR014438">
    <property type="entry name" value="Glucan_biosyn_MdoG/MdoD"/>
</dbReference>
<dbReference type="PANTHER" id="PTHR30504">
    <property type="entry name" value="GLUCANS BIOSYNTHESIS PROTEIN"/>
    <property type="match status" value="1"/>
</dbReference>
<evidence type="ECO:0000256" key="1">
    <source>
        <dbReference type="ARBA" id="ARBA00004418"/>
    </source>
</evidence>